<dbReference type="EMBL" id="JBBPBN010000007">
    <property type="protein sequence ID" value="KAK9033677.1"/>
    <property type="molecule type" value="Genomic_DNA"/>
</dbReference>
<keyword evidence="2" id="KW-1185">Reference proteome</keyword>
<evidence type="ECO:0000313" key="2">
    <source>
        <dbReference type="Proteomes" id="UP001396334"/>
    </source>
</evidence>
<dbReference type="Proteomes" id="UP001396334">
    <property type="component" value="Unassembled WGS sequence"/>
</dbReference>
<sequence length="113" mass="13547">MPTQDYVDGKEIILEDQRVHAPELLAKLVSVSENVRRQCHYNQKWLSLPEQSLYLLGDAPSWLLHVSIFFPLYKHKLKIIDNEEFYEQEKPWFLKDLKYLIVILRQALWQHLG</sequence>
<organism evidence="1 2">
    <name type="scientific">Hibiscus sabdariffa</name>
    <name type="common">roselle</name>
    <dbReference type="NCBI Taxonomy" id="183260"/>
    <lineage>
        <taxon>Eukaryota</taxon>
        <taxon>Viridiplantae</taxon>
        <taxon>Streptophyta</taxon>
        <taxon>Embryophyta</taxon>
        <taxon>Tracheophyta</taxon>
        <taxon>Spermatophyta</taxon>
        <taxon>Magnoliopsida</taxon>
        <taxon>eudicotyledons</taxon>
        <taxon>Gunneridae</taxon>
        <taxon>Pentapetalae</taxon>
        <taxon>rosids</taxon>
        <taxon>malvids</taxon>
        <taxon>Malvales</taxon>
        <taxon>Malvaceae</taxon>
        <taxon>Malvoideae</taxon>
        <taxon>Hibiscus</taxon>
    </lineage>
</organism>
<gene>
    <name evidence="1" type="ORF">V6N11_049863</name>
</gene>
<accession>A0ABR2T8I0</accession>
<protein>
    <submittedName>
        <fullName evidence="1">Uncharacterized protein</fullName>
    </submittedName>
</protein>
<name>A0ABR2T8I0_9ROSI</name>
<reference evidence="1 2" key="1">
    <citation type="journal article" date="2024" name="G3 (Bethesda)">
        <title>Genome assembly of Hibiscus sabdariffa L. provides insights into metabolisms of medicinal natural products.</title>
        <authorList>
            <person name="Kim T."/>
        </authorList>
    </citation>
    <scope>NUCLEOTIDE SEQUENCE [LARGE SCALE GENOMIC DNA]</scope>
    <source>
        <strain evidence="1">TK-2024</strain>
        <tissue evidence="1">Old leaves</tissue>
    </source>
</reference>
<evidence type="ECO:0000313" key="1">
    <source>
        <dbReference type="EMBL" id="KAK9033677.1"/>
    </source>
</evidence>
<proteinExistence type="predicted"/>
<comment type="caution">
    <text evidence="1">The sequence shown here is derived from an EMBL/GenBank/DDBJ whole genome shotgun (WGS) entry which is preliminary data.</text>
</comment>